<dbReference type="Gene3D" id="3.90.1150.10">
    <property type="entry name" value="Aspartate Aminotransferase, domain 1"/>
    <property type="match status" value="1"/>
</dbReference>
<dbReference type="SUPFAM" id="SSF53383">
    <property type="entry name" value="PLP-dependent transferases"/>
    <property type="match status" value="1"/>
</dbReference>
<dbReference type="AlphaFoldDB" id="A0A7V8JK15"/>
<feature type="domain" description="Aminotransferase class I/classII large" evidence="1">
    <location>
        <begin position="3"/>
        <end position="67"/>
    </location>
</feature>
<organism evidence="2 3">
    <name type="scientific">Stenotrophomonas maltophilia</name>
    <name type="common">Pseudomonas maltophilia</name>
    <name type="synonym">Xanthomonas maltophilia</name>
    <dbReference type="NCBI Taxonomy" id="40324"/>
    <lineage>
        <taxon>Bacteria</taxon>
        <taxon>Pseudomonadati</taxon>
        <taxon>Pseudomonadota</taxon>
        <taxon>Gammaproteobacteria</taxon>
        <taxon>Lysobacterales</taxon>
        <taxon>Lysobacteraceae</taxon>
        <taxon>Stenotrophomonas</taxon>
        <taxon>Stenotrophomonas maltophilia group</taxon>
    </lineage>
</organism>
<name>A0A7V8JK15_STEMA</name>
<dbReference type="InterPro" id="IPR015424">
    <property type="entry name" value="PyrdxlP-dep_Trfase"/>
</dbReference>
<protein>
    <submittedName>
        <fullName evidence="2">8-amino-7-oxononanoate synthase</fullName>
    </submittedName>
</protein>
<accession>A0A7V8JK15</accession>
<dbReference type="InterPro" id="IPR004839">
    <property type="entry name" value="Aminotransferase_I/II_large"/>
</dbReference>
<evidence type="ECO:0000259" key="1">
    <source>
        <dbReference type="Pfam" id="PF00155"/>
    </source>
</evidence>
<gene>
    <name evidence="2" type="primary">bioF</name>
    <name evidence="2" type="ORF">GAK31_03977</name>
</gene>
<proteinExistence type="predicted"/>
<evidence type="ECO:0000313" key="3">
    <source>
        <dbReference type="Proteomes" id="UP000487117"/>
    </source>
</evidence>
<evidence type="ECO:0000313" key="2">
    <source>
        <dbReference type="EMBL" id="KAF1012760.1"/>
    </source>
</evidence>
<comment type="caution">
    <text evidence="2">The sequence shown here is derived from an EMBL/GenBank/DDBJ whole genome shotgun (WGS) entry which is preliminary data.</text>
</comment>
<sequence length="90" mass="9207">MASDTPIQPLLCGGDADAMALSQALEQAGWLVGAIRPPTVPEGKARLRITLSALHTAEQVRGLVDAIASARDRLSPTGMPASPPPLPATA</sequence>
<reference evidence="3" key="1">
    <citation type="journal article" date="2020" name="MBio">
        <title>Horizontal gene transfer to a defensive symbiont with a reduced genome amongst a multipartite beetle microbiome.</title>
        <authorList>
            <person name="Waterworth S.C."/>
            <person name="Florez L.V."/>
            <person name="Rees E.R."/>
            <person name="Hertweck C."/>
            <person name="Kaltenpoth M."/>
            <person name="Kwan J.C."/>
        </authorList>
    </citation>
    <scope>NUCLEOTIDE SEQUENCE [LARGE SCALE GENOMIC DNA]</scope>
</reference>
<dbReference type="GO" id="GO:0030170">
    <property type="term" value="F:pyridoxal phosphate binding"/>
    <property type="evidence" value="ECO:0007669"/>
    <property type="project" value="InterPro"/>
</dbReference>
<dbReference type="EMBL" id="WNDS01000008">
    <property type="protein sequence ID" value="KAF1012760.1"/>
    <property type="molecule type" value="Genomic_DNA"/>
</dbReference>
<dbReference type="Pfam" id="PF00155">
    <property type="entry name" value="Aminotran_1_2"/>
    <property type="match status" value="1"/>
</dbReference>
<dbReference type="InterPro" id="IPR015422">
    <property type="entry name" value="PyrdxlP-dep_Trfase_small"/>
</dbReference>
<dbReference type="Proteomes" id="UP000487117">
    <property type="component" value="Unassembled WGS sequence"/>
</dbReference>